<accession>A0A8J2IDI7</accession>
<keyword evidence="2 5" id="KW-0645">Protease</keyword>
<dbReference type="PROSITE" id="PS00136">
    <property type="entry name" value="SUBTILASE_ASP"/>
    <property type="match status" value="1"/>
</dbReference>
<dbReference type="PROSITE" id="PS51892">
    <property type="entry name" value="SUBTILASE"/>
    <property type="match status" value="1"/>
</dbReference>
<dbReference type="GO" id="GO:0006508">
    <property type="term" value="P:proteolysis"/>
    <property type="evidence" value="ECO:0007669"/>
    <property type="project" value="UniProtKB-KW"/>
</dbReference>
<evidence type="ECO:0000256" key="1">
    <source>
        <dbReference type="ARBA" id="ARBA00011073"/>
    </source>
</evidence>
<dbReference type="InterPro" id="IPR022398">
    <property type="entry name" value="Peptidase_S8_His-AS"/>
</dbReference>
<evidence type="ECO:0000256" key="6">
    <source>
        <dbReference type="RuleBase" id="RU003355"/>
    </source>
</evidence>
<feature type="active site" description="Charge relay system" evidence="5">
    <location>
        <position position="394"/>
    </location>
</feature>
<dbReference type="AlphaFoldDB" id="A0A8J2IDI7"/>
<evidence type="ECO:0000259" key="8">
    <source>
        <dbReference type="Pfam" id="PF00082"/>
    </source>
</evidence>
<dbReference type="OrthoDB" id="1896086at2759"/>
<keyword evidence="3 5" id="KW-0378">Hydrolase</keyword>
<evidence type="ECO:0000256" key="2">
    <source>
        <dbReference type="ARBA" id="ARBA00022670"/>
    </source>
</evidence>
<dbReference type="EMBL" id="CAJRGZ010000032">
    <property type="protein sequence ID" value="CAG5187961.1"/>
    <property type="molecule type" value="Genomic_DNA"/>
</dbReference>
<feature type="active site" description="Charge relay system" evidence="5">
    <location>
        <position position="629"/>
    </location>
</feature>
<dbReference type="GO" id="GO:0004252">
    <property type="term" value="F:serine-type endopeptidase activity"/>
    <property type="evidence" value="ECO:0007669"/>
    <property type="project" value="UniProtKB-UniRule"/>
</dbReference>
<dbReference type="PROSITE" id="PS00137">
    <property type="entry name" value="SUBTILASE_HIS"/>
    <property type="match status" value="1"/>
</dbReference>
<feature type="domain" description="Peptidase S8/S53" evidence="8">
    <location>
        <begin position="385"/>
        <end position="669"/>
    </location>
</feature>
<dbReference type="Gene3D" id="3.40.50.200">
    <property type="entry name" value="Peptidase S8/S53 domain"/>
    <property type="match status" value="1"/>
</dbReference>
<dbReference type="Pfam" id="PF00082">
    <property type="entry name" value="Peptidase_S8"/>
    <property type="match status" value="1"/>
</dbReference>
<comment type="similarity">
    <text evidence="1 5 6">Belongs to the peptidase S8 family.</text>
</comment>
<comment type="caution">
    <text evidence="9">The sequence shown here is derived from an EMBL/GenBank/DDBJ whole genome shotgun (WGS) entry which is preliminary data.</text>
</comment>
<dbReference type="SUPFAM" id="SSF52743">
    <property type="entry name" value="Subtilisin-like"/>
    <property type="match status" value="1"/>
</dbReference>
<dbReference type="GeneID" id="67012149"/>
<feature type="region of interest" description="Disordered" evidence="7">
    <location>
        <begin position="30"/>
        <end position="59"/>
    </location>
</feature>
<dbReference type="PROSITE" id="PS00138">
    <property type="entry name" value="SUBTILASE_SER"/>
    <property type="match status" value="1"/>
</dbReference>
<sequence>MIDTALGFSLRGLLYKVWGLQSTLEATKDEEAQQKDTITSVNQDAPHSTPKDASRITNTIETRQDASAETKSYMVYASDIHNEAQVNETRTWLEGLTKDKSKMREETRFPWDTPEDIPEDELDNYEVPYAWFYVMLDQAGYQEVSAKKEWVEGIQDMTTIHSSPMIAIPNLSSRMTKMLESFERDKGEGAPRDDTVTSINQYTHSHEPRDAPLESTPVEVRQDAPSETLTYTVYASDINNKAQVNDTRSWLKGLVKDKSKLHEELGFPWETPEDIPEDEASLQHDRYIWDEGLDEMEVVRAWTGVVLDQAGYEEVAAKKEWVKAIETGYQVVEMRALPEIENKTAHILESREFEWGDWKKQEMAAPELVQASCYESDFVYEDRAGKGVFVYVIDTGVQIDVKNDADEKVFAGFDNEEDNSGILETRQFRDQSELHNIRHDHSPNGHGTMVASNIVGQWGTAKGATLVPVQVVKGVNYDIVQGIRLIWRHVGAHKTSKAIAVMSEGIEYEYPSGATKGRTRAEAKNTQIGRELIREINILFSYGVPLVLSSGNEGEQEGRQVIDHMPQVSEAEDFPLINVGAATLDGKAAPLSQGQGTQDGTQLSIYGVGVDVQVHNHVDGPTRQISGTSFAAPAVAGIIAVHMNYQPWDQSKKGIDRVKEIKRWITTSESSWERATDPDKQVNMIWNGADKAAHDSVSNNQAPESSSPVQTRTFVVGLEQTASPDCEIYTPWGVNQLPSTVCKALPRYENRYFFYRLDDNAQEVDSLCTSLLNDFHQDNQGVTKDENLFEHPTWPVGVWTLSLFGEEFTYKNNGQSPGALFKGEQQIGCTGDLGNHDPKSDEWCEDNLTKSQGRRRKRRRLLACAW</sequence>
<dbReference type="InterPro" id="IPR000209">
    <property type="entry name" value="Peptidase_S8/S53_dom"/>
</dbReference>
<evidence type="ECO:0000256" key="7">
    <source>
        <dbReference type="SAM" id="MobiDB-lite"/>
    </source>
</evidence>
<dbReference type="InterPro" id="IPR023828">
    <property type="entry name" value="Peptidase_S8_Ser-AS"/>
</dbReference>
<protein>
    <recommendedName>
        <fullName evidence="8">Peptidase S8/S53 domain-containing protein</fullName>
    </recommendedName>
</protein>
<dbReference type="InterPro" id="IPR015500">
    <property type="entry name" value="Peptidase_S8_subtilisin-rel"/>
</dbReference>
<evidence type="ECO:0000256" key="4">
    <source>
        <dbReference type="ARBA" id="ARBA00022825"/>
    </source>
</evidence>
<gene>
    <name evidence="9" type="ORF">ALTATR162_LOCUS11833</name>
</gene>
<feature type="active site" description="Charge relay system" evidence="5">
    <location>
        <position position="446"/>
    </location>
</feature>
<dbReference type="RefSeq" id="XP_043175410.1">
    <property type="nucleotide sequence ID" value="XM_043319475.1"/>
</dbReference>
<evidence type="ECO:0000256" key="5">
    <source>
        <dbReference type="PROSITE-ProRule" id="PRU01240"/>
    </source>
</evidence>
<dbReference type="PANTHER" id="PTHR43806:SF11">
    <property type="entry name" value="CEREVISIN-RELATED"/>
    <property type="match status" value="1"/>
</dbReference>
<dbReference type="PANTHER" id="PTHR43806">
    <property type="entry name" value="PEPTIDASE S8"/>
    <property type="match status" value="1"/>
</dbReference>
<dbReference type="Proteomes" id="UP000676310">
    <property type="component" value="Unassembled WGS sequence"/>
</dbReference>
<dbReference type="InterPro" id="IPR023827">
    <property type="entry name" value="Peptidase_S8_Asp-AS"/>
</dbReference>
<feature type="compositionally biased region" description="Polar residues" evidence="7">
    <location>
        <begin position="35"/>
        <end position="46"/>
    </location>
</feature>
<reference evidence="9" key="1">
    <citation type="submission" date="2021-05" db="EMBL/GenBank/DDBJ databases">
        <authorList>
            <person name="Stam R."/>
        </authorList>
    </citation>
    <scope>NUCLEOTIDE SEQUENCE</scope>
    <source>
        <strain evidence="9">CS162</strain>
    </source>
</reference>
<evidence type="ECO:0000256" key="3">
    <source>
        <dbReference type="ARBA" id="ARBA00022801"/>
    </source>
</evidence>
<proteinExistence type="inferred from homology"/>
<dbReference type="PRINTS" id="PR00723">
    <property type="entry name" value="SUBTILISIN"/>
</dbReference>
<organism evidence="9 10">
    <name type="scientific">Alternaria atra</name>
    <dbReference type="NCBI Taxonomy" id="119953"/>
    <lineage>
        <taxon>Eukaryota</taxon>
        <taxon>Fungi</taxon>
        <taxon>Dikarya</taxon>
        <taxon>Ascomycota</taxon>
        <taxon>Pezizomycotina</taxon>
        <taxon>Dothideomycetes</taxon>
        <taxon>Pleosporomycetidae</taxon>
        <taxon>Pleosporales</taxon>
        <taxon>Pleosporineae</taxon>
        <taxon>Pleosporaceae</taxon>
        <taxon>Alternaria</taxon>
        <taxon>Alternaria sect. Ulocladioides</taxon>
    </lineage>
</organism>
<keyword evidence="10" id="KW-1185">Reference proteome</keyword>
<dbReference type="InterPro" id="IPR036852">
    <property type="entry name" value="Peptidase_S8/S53_dom_sf"/>
</dbReference>
<name>A0A8J2IDI7_9PLEO</name>
<dbReference type="InterPro" id="IPR050131">
    <property type="entry name" value="Peptidase_S8_subtilisin-like"/>
</dbReference>
<evidence type="ECO:0000313" key="10">
    <source>
        <dbReference type="Proteomes" id="UP000676310"/>
    </source>
</evidence>
<keyword evidence="4 5" id="KW-0720">Serine protease</keyword>
<evidence type="ECO:0000313" key="9">
    <source>
        <dbReference type="EMBL" id="CAG5187961.1"/>
    </source>
</evidence>